<gene>
    <name evidence="1" type="ORF">BJ212DRAFT_1492131</name>
</gene>
<dbReference type="Proteomes" id="UP000807769">
    <property type="component" value="Unassembled WGS sequence"/>
</dbReference>
<proteinExistence type="predicted"/>
<dbReference type="AlphaFoldDB" id="A0A9P7ENJ8"/>
<sequence length="146" mass="15951">CKQQRIFWTFNLPYRKLAIKFRTLGKGQGDSLVIDIDTFVVTEGHTTLPMTLPLTLDLSNTATHPGQIQSLASQNQWTLEQKGVTSLSAMQLTVIFDTHALIIDKIELNPVSIGASQHGLPCSASGPMPLGLSRSNPTHFVPTGHF</sequence>
<comment type="caution">
    <text evidence="1">The sequence shown here is derived from an EMBL/GenBank/DDBJ whole genome shotgun (WGS) entry which is preliminary data.</text>
</comment>
<protein>
    <submittedName>
        <fullName evidence="1">Uncharacterized protein</fullName>
    </submittedName>
</protein>
<reference evidence="1" key="1">
    <citation type="journal article" date="2020" name="New Phytol.">
        <title>Comparative genomics reveals dynamic genome evolution in host specialist ectomycorrhizal fungi.</title>
        <authorList>
            <person name="Lofgren L.A."/>
            <person name="Nguyen N.H."/>
            <person name="Vilgalys R."/>
            <person name="Ruytinx J."/>
            <person name="Liao H.L."/>
            <person name="Branco S."/>
            <person name="Kuo A."/>
            <person name="LaButti K."/>
            <person name="Lipzen A."/>
            <person name="Andreopoulos W."/>
            <person name="Pangilinan J."/>
            <person name="Riley R."/>
            <person name="Hundley H."/>
            <person name="Na H."/>
            <person name="Barry K."/>
            <person name="Grigoriev I.V."/>
            <person name="Stajich J.E."/>
            <person name="Kennedy P.G."/>
        </authorList>
    </citation>
    <scope>NUCLEOTIDE SEQUENCE</scope>
    <source>
        <strain evidence="1">MN1</strain>
    </source>
</reference>
<evidence type="ECO:0000313" key="2">
    <source>
        <dbReference type="Proteomes" id="UP000807769"/>
    </source>
</evidence>
<feature type="non-terminal residue" evidence="1">
    <location>
        <position position="1"/>
    </location>
</feature>
<keyword evidence="2" id="KW-1185">Reference proteome</keyword>
<dbReference type="EMBL" id="JABBWG010000001">
    <property type="protein sequence ID" value="KAG1826938.1"/>
    <property type="molecule type" value="Genomic_DNA"/>
</dbReference>
<organism evidence="1 2">
    <name type="scientific">Suillus subaureus</name>
    <dbReference type="NCBI Taxonomy" id="48587"/>
    <lineage>
        <taxon>Eukaryota</taxon>
        <taxon>Fungi</taxon>
        <taxon>Dikarya</taxon>
        <taxon>Basidiomycota</taxon>
        <taxon>Agaricomycotina</taxon>
        <taxon>Agaricomycetes</taxon>
        <taxon>Agaricomycetidae</taxon>
        <taxon>Boletales</taxon>
        <taxon>Suillineae</taxon>
        <taxon>Suillaceae</taxon>
        <taxon>Suillus</taxon>
    </lineage>
</organism>
<evidence type="ECO:0000313" key="1">
    <source>
        <dbReference type="EMBL" id="KAG1826938.1"/>
    </source>
</evidence>
<dbReference type="RefSeq" id="XP_041199785.1">
    <property type="nucleotide sequence ID" value="XM_041341498.1"/>
</dbReference>
<dbReference type="GeneID" id="64635514"/>
<accession>A0A9P7ENJ8</accession>
<name>A0A9P7ENJ8_9AGAM</name>